<feature type="signal peptide" evidence="3">
    <location>
        <begin position="1"/>
        <end position="24"/>
    </location>
</feature>
<feature type="transmembrane region" description="Helical" evidence="2">
    <location>
        <begin position="414"/>
        <end position="435"/>
    </location>
</feature>
<keyword evidence="5" id="KW-1185">Reference proteome</keyword>
<name>A0A813EKM4_POLGL</name>
<evidence type="ECO:0000313" key="4">
    <source>
        <dbReference type="EMBL" id="CAE8598233.1"/>
    </source>
</evidence>
<keyword evidence="2" id="KW-0812">Transmembrane</keyword>
<feature type="chain" id="PRO_5032443347" evidence="3">
    <location>
        <begin position="25"/>
        <end position="1078"/>
    </location>
</feature>
<dbReference type="AlphaFoldDB" id="A0A813EKM4"/>
<dbReference type="OrthoDB" id="410713at2759"/>
<evidence type="ECO:0000256" key="3">
    <source>
        <dbReference type="SAM" id="SignalP"/>
    </source>
</evidence>
<keyword evidence="2" id="KW-0472">Membrane</keyword>
<feature type="region of interest" description="Disordered" evidence="1">
    <location>
        <begin position="530"/>
        <end position="580"/>
    </location>
</feature>
<feature type="region of interest" description="Disordered" evidence="1">
    <location>
        <begin position="468"/>
        <end position="488"/>
    </location>
</feature>
<evidence type="ECO:0000313" key="5">
    <source>
        <dbReference type="Proteomes" id="UP000654075"/>
    </source>
</evidence>
<evidence type="ECO:0000256" key="2">
    <source>
        <dbReference type="SAM" id="Phobius"/>
    </source>
</evidence>
<protein>
    <submittedName>
        <fullName evidence="4">Uncharacterized protein</fullName>
    </submittedName>
</protein>
<proteinExistence type="predicted"/>
<keyword evidence="2" id="KW-1133">Transmembrane helix</keyword>
<comment type="caution">
    <text evidence="4">The sequence shown here is derived from an EMBL/GenBank/DDBJ whole genome shotgun (WGS) entry which is preliminary data.</text>
</comment>
<sequence>MASQKCLAALLLGAATLLFGAAEAGATLTSNAPVMVDVLAAYNAIPDDDGGVQLGINTGPKFPKGYNKGHLPYSEHIQGIQRAQGTNVLLMAGSGTTKHSGHLFAAQLEPSSAQGSSLGSAAGASSPPASNVIVDVERVDIEYDHCGGLSTQGPYLVVGCEAGCKPIMRVMGKCHEVSRVHFYDVSNPLLPKKLPYVIPREGATAGASGLLQEADGRYLLIVGRTDSAILDFYRSNSTSLLSDPGFKPLGTWYKASLTAAEGQKPFFGDYQNLNLVRQTDGKVFLFGVYRSFKGLGSDYVDLFELNTDGEISIHQLGSKRLNCWVCWFLPIQVVLIGFIMCLMAIKSFLTLRAISHSLAWPRFLYTQMDGKGDLSDLELDHAVLSSSDDTSGDNACGSAMHSEDSCCLRLLSKLIPVFILLVPTICLMVAAWFAVRGVNFTAGAGVYFDSPEKLFVYGTDWEPTNGAQASTCAAQRAPEGSRDELGLGDGKNYSQRIWEHCGRNSPKTRMCGMQASVSLRCVYPRASRSLAGSSSQWPSDDEFQSGESSGHARIEKKSQSKQGSYGSSGSGSTISSGNSNGDSSSDYFCEVCCSPHSRLSNTVREGGREACRLTLETGFDFLRRGAVRNATRLARLKKPIRCWVSVPWKAFSPFQNMRRKSAISAAKLEQVDFNVPGTATKLNALREAFLPQDVFFQSLAECQELCQRVGVAGSWGGTDLKLGLRPPTVELASWVRSEQVLMNVLKGWELEDEEQQVLQTMWQTKLAPLTPGPGERTGTSNDTTAPLADLIEGPLPVGMPLVCNRFLIGNALSLYWQARDALALSQACAACPSEQDWRWPHRCLGPWAAEATLRELRRGTREALRGSGAQAAAATRLKAWDVVIHFRCFPYWRSAYLLAGFSLYDALDPAFVETAGKELRFLIVAGHLGPTCEAVVAALETRLRLRHPRAFVLRLFGLAPEGVKSEALAKDAEAEVDFATLVQAPVLFRTPGSFSLWAALARETAEEVGRREERQVVPRLVYSAPNPVSPGSGWLWREADFGANWRWVQVPLLVPEVVERHGFTFENPGPWIEWLESH</sequence>
<evidence type="ECO:0000256" key="1">
    <source>
        <dbReference type="SAM" id="MobiDB-lite"/>
    </source>
</evidence>
<dbReference type="Proteomes" id="UP000654075">
    <property type="component" value="Unassembled WGS sequence"/>
</dbReference>
<keyword evidence="3" id="KW-0732">Signal</keyword>
<reference evidence="4" key="1">
    <citation type="submission" date="2021-02" db="EMBL/GenBank/DDBJ databases">
        <authorList>
            <person name="Dougan E. K."/>
            <person name="Rhodes N."/>
            <person name="Thang M."/>
            <person name="Chan C."/>
        </authorList>
    </citation>
    <scope>NUCLEOTIDE SEQUENCE</scope>
</reference>
<feature type="transmembrane region" description="Helical" evidence="2">
    <location>
        <begin position="327"/>
        <end position="345"/>
    </location>
</feature>
<dbReference type="EMBL" id="CAJNNV010010126">
    <property type="protein sequence ID" value="CAE8598233.1"/>
    <property type="molecule type" value="Genomic_DNA"/>
</dbReference>
<organism evidence="4 5">
    <name type="scientific">Polarella glacialis</name>
    <name type="common">Dinoflagellate</name>
    <dbReference type="NCBI Taxonomy" id="89957"/>
    <lineage>
        <taxon>Eukaryota</taxon>
        <taxon>Sar</taxon>
        <taxon>Alveolata</taxon>
        <taxon>Dinophyceae</taxon>
        <taxon>Suessiales</taxon>
        <taxon>Suessiaceae</taxon>
        <taxon>Polarella</taxon>
    </lineage>
</organism>
<accession>A0A813EKM4</accession>
<feature type="compositionally biased region" description="Low complexity" evidence="1">
    <location>
        <begin position="560"/>
        <end position="580"/>
    </location>
</feature>
<gene>
    <name evidence="4" type="ORF">PGLA1383_LOCUS16644</name>
</gene>